<keyword evidence="1" id="KW-0732">Signal</keyword>
<sequence length="387" mass="42624">MNRIKLRQPLASTIFSILILAMIAAGTAFVKADDTSSKDSALVPKEFDFSSPALNFKTKVPHDSRVETVPMEPTEPNTIGKAKVIGKVASGKGDLEVETTIVGYSLQAPATALRVCSFDVEALGYTIRIFRTEQDLTEAKLLAKKAENGKPHSAALGYCFARAQQALAIYFIVDVTGADSEEAADDLVRRADEYAASFIDNLSWENGQQSSFGDDLQTVPLRIGDKQIRLFIPKEWNIPINDFRGPLPAELHMVRRRNGKDVGAVWLFVQNMKEKPDLETSGAAIVKDYFVKQTPDAQAPVLLSMGEDSTLTEQGIAARTFRFSVENREGKDAGDIEATVVWHNGRLSVLTLWSAWTSAANRNTFFSRLPGLTVYDIVRQEVLVPQP</sequence>
<feature type="chain" id="PRO_5009639018" evidence="1">
    <location>
        <begin position="33"/>
        <end position="387"/>
    </location>
</feature>
<feature type="signal peptide" evidence="1">
    <location>
        <begin position="1"/>
        <end position="32"/>
    </location>
</feature>
<reference evidence="2 3" key="1">
    <citation type="submission" date="2016-10" db="EMBL/GenBank/DDBJ databases">
        <title>The Draft Genome Sequence of the Potato Rhizosphere Bacteria Ochrobactrum sp. IPA7.2.</title>
        <authorList>
            <person name="Gogoleva N.E."/>
            <person name="Khlopko Y.A."/>
            <person name="Burygin G.L."/>
            <person name="Plotnikov A.O."/>
        </authorList>
    </citation>
    <scope>NUCLEOTIDE SEQUENCE [LARGE SCALE GENOMIC DNA]</scope>
    <source>
        <strain evidence="2 3">IPA7.2</strain>
    </source>
</reference>
<evidence type="ECO:0000256" key="1">
    <source>
        <dbReference type="SAM" id="SignalP"/>
    </source>
</evidence>
<proteinExistence type="predicted"/>
<dbReference type="AlphaFoldDB" id="A0A1J6HHX0"/>
<comment type="caution">
    <text evidence="2">The sequence shown here is derived from an EMBL/GenBank/DDBJ whole genome shotgun (WGS) entry which is preliminary data.</text>
</comment>
<accession>A0A1J6HHX0</accession>
<name>A0A1J6HHX0_9HYPH</name>
<protein>
    <submittedName>
        <fullName evidence="2">Uncharacterized protein</fullName>
    </submittedName>
</protein>
<dbReference type="Proteomes" id="UP000182985">
    <property type="component" value="Unassembled WGS sequence"/>
</dbReference>
<keyword evidence="3" id="KW-1185">Reference proteome</keyword>
<gene>
    <name evidence="2" type="ORF">BLA27_15420</name>
</gene>
<evidence type="ECO:0000313" key="3">
    <source>
        <dbReference type="Proteomes" id="UP000182985"/>
    </source>
</evidence>
<dbReference type="OrthoDB" id="8434398at2"/>
<evidence type="ECO:0000313" key="2">
    <source>
        <dbReference type="EMBL" id="OIS92573.1"/>
    </source>
</evidence>
<dbReference type="EMBL" id="MOEC01000015">
    <property type="protein sequence ID" value="OIS92573.1"/>
    <property type="molecule type" value="Genomic_DNA"/>
</dbReference>
<organism evidence="2 3">
    <name type="scientific">Brucella cytisi</name>
    <dbReference type="NCBI Taxonomy" id="407152"/>
    <lineage>
        <taxon>Bacteria</taxon>
        <taxon>Pseudomonadati</taxon>
        <taxon>Pseudomonadota</taxon>
        <taxon>Alphaproteobacteria</taxon>
        <taxon>Hyphomicrobiales</taxon>
        <taxon>Brucellaceae</taxon>
        <taxon>Brucella/Ochrobactrum group</taxon>
        <taxon>Brucella</taxon>
    </lineage>
</organism>
<dbReference type="RefSeq" id="WP_071632539.1">
    <property type="nucleotide sequence ID" value="NZ_MOEC01000015.1"/>
</dbReference>